<dbReference type="Pfam" id="PF23717">
    <property type="entry name" value="DUF7159"/>
    <property type="match status" value="1"/>
</dbReference>
<accession>A0ABN9MZJ8</accession>
<proteinExistence type="predicted"/>
<protein>
    <recommendedName>
        <fullName evidence="2">DUF7159 domain-containing protein</fullName>
    </recommendedName>
</protein>
<feature type="domain" description="DUF7159" evidence="2">
    <location>
        <begin position="2"/>
        <end position="107"/>
    </location>
</feature>
<evidence type="ECO:0000313" key="4">
    <source>
        <dbReference type="Proteomes" id="UP001190464"/>
    </source>
</evidence>
<name>A0ABN9MZJ8_9MYCO</name>
<dbReference type="Proteomes" id="UP001190464">
    <property type="component" value="Chromosome"/>
</dbReference>
<evidence type="ECO:0000259" key="2">
    <source>
        <dbReference type="Pfam" id="PF23717"/>
    </source>
</evidence>
<organism evidence="3 4">
    <name type="scientific">[Mycobacterium] holstebronense</name>
    <dbReference type="NCBI Taxonomy" id="3064288"/>
    <lineage>
        <taxon>Bacteria</taxon>
        <taxon>Bacillati</taxon>
        <taxon>Actinomycetota</taxon>
        <taxon>Actinomycetes</taxon>
        <taxon>Mycobacteriales</taxon>
        <taxon>Mycobacteriaceae</taxon>
        <taxon>Mycolicibacterium</taxon>
    </lineage>
</organism>
<sequence>MDVALGVSVTGALARLALVESDAYGDAVLDESMLDLTRDPVETLVDTVTGTHRMLADEGHRLAATRLCWSDSELMAQVRQALEEAGVENVSEQPQARSAVALARNASGEDGETTWLPAPAGDATMAAPALPDTGAPEGTSTVLAPAVEGEQSEQQLAYSMTDDDSELLPVEYAEGDYESYEGYDDYGAEYGGDGTEADEQAAPPPPVGRALLVGSSVGGILVAGCAALAVAVTIGIRPTAASTPAQPPVMAQPPQAQPVPGNFMPVLPAPKPARIPALQAPAPNPVVAPANPAPAIVAPAPVIPAPPAAPAPAPPAVIPFPIPIPIITGPVGGGGGWLPGSGGSGSGGSGSGRDHGGGSHSGGDAGSGGTGTGGAGGNGSGGTGTGGTGPGGTGSDGTGSGGVGSGDNGSTGGHSGGSDSGGGHSGGTGAGDGSTGGPGSNPGGSGSGSGDSGSGGHSGGSGGTSGGSDDSGAGGSGAGSGSGGSSSGDRVRADPAATRGIRRCGFWCVRVGQR</sequence>
<feature type="compositionally biased region" description="Gly residues" evidence="1">
    <location>
        <begin position="358"/>
        <end position="466"/>
    </location>
</feature>
<feature type="compositionally biased region" description="Gly residues" evidence="1">
    <location>
        <begin position="472"/>
        <end position="486"/>
    </location>
</feature>
<reference evidence="3 4" key="1">
    <citation type="submission" date="2023-08" db="EMBL/GenBank/DDBJ databases">
        <authorList>
            <person name="Folkvardsen B D."/>
            <person name="Norman A."/>
        </authorList>
    </citation>
    <scope>NUCLEOTIDE SEQUENCE [LARGE SCALE GENOMIC DNA]</scope>
    <source>
        <strain evidence="3 4">Mu0102</strain>
    </source>
</reference>
<evidence type="ECO:0000256" key="1">
    <source>
        <dbReference type="SAM" id="MobiDB-lite"/>
    </source>
</evidence>
<dbReference type="RefSeq" id="WP_308485530.1">
    <property type="nucleotide sequence ID" value="NZ_OY726398.1"/>
</dbReference>
<dbReference type="InterPro" id="IPR055583">
    <property type="entry name" value="DUF7159"/>
</dbReference>
<feature type="compositionally biased region" description="Gly residues" evidence="1">
    <location>
        <begin position="333"/>
        <end position="351"/>
    </location>
</feature>
<dbReference type="EMBL" id="OY726398">
    <property type="protein sequence ID" value="CAJ1497855.1"/>
    <property type="molecule type" value="Genomic_DNA"/>
</dbReference>
<evidence type="ECO:0000313" key="3">
    <source>
        <dbReference type="EMBL" id="CAJ1497855.1"/>
    </source>
</evidence>
<gene>
    <name evidence="3" type="ORF">MU0102_000571</name>
</gene>
<keyword evidence="4" id="KW-1185">Reference proteome</keyword>
<feature type="region of interest" description="Disordered" evidence="1">
    <location>
        <begin position="333"/>
        <end position="501"/>
    </location>
</feature>